<keyword evidence="4" id="KW-1185">Reference proteome</keyword>
<dbReference type="CGD" id="CAL0000171825">
    <property type="gene designation" value="Cd36_84960"/>
</dbReference>
<gene>
    <name evidence="2" type="ordered locus">Cd36_84960</name>
    <name evidence="3" type="ORF">CD36_84960</name>
</gene>
<dbReference type="GeneID" id="8047228"/>
<dbReference type="CDD" id="cd02642">
    <property type="entry name" value="R3H_encore_like"/>
    <property type="match status" value="1"/>
</dbReference>
<reference evidence="3 4" key="1">
    <citation type="journal article" date="2009" name="Genome Res.">
        <title>Comparative genomics of the fungal pathogens Candida dubliniensis and Candida albicans.</title>
        <authorList>
            <person name="Jackson A.P."/>
            <person name="Gamble J.A."/>
            <person name="Yeomans T."/>
            <person name="Moran G.P."/>
            <person name="Saunders D."/>
            <person name="Harris D."/>
            <person name="Aslett M."/>
            <person name="Barrell J.F."/>
            <person name="Butler G."/>
            <person name="Citiulo F."/>
            <person name="Coleman D.C."/>
            <person name="de Groot P.W.J."/>
            <person name="Goodwin T.J."/>
            <person name="Quail M.A."/>
            <person name="McQuillan J."/>
            <person name="Munro C.A."/>
            <person name="Pain A."/>
            <person name="Poulter R.T."/>
            <person name="Rajandream M.A."/>
            <person name="Renauld H."/>
            <person name="Spiering M.J."/>
            <person name="Tivey A."/>
            <person name="Gow N.A.R."/>
            <person name="Barrell B."/>
            <person name="Sullivan D.J."/>
            <person name="Berriman M."/>
        </authorList>
    </citation>
    <scope>NUCLEOTIDE SEQUENCE [LARGE SCALE GENOMIC DNA]</scope>
    <source>
        <strain evidence="4">CD36 / ATCC MYA-646 / CBS 7987 / NCPF 3949 / NRRL Y-17841</strain>
    </source>
</reference>
<evidence type="ECO:0000313" key="4">
    <source>
        <dbReference type="Proteomes" id="UP000002605"/>
    </source>
</evidence>
<protein>
    <submittedName>
        <fullName evidence="3">R3H single-stranded nucleic acid binding protein, putative</fullName>
    </submittedName>
</protein>
<feature type="region of interest" description="Disordered" evidence="1">
    <location>
        <begin position="241"/>
        <end position="294"/>
    </location>
</feature>
<dbReference type="Proteomes" id="UP000002605">
    <property type="component" value="Chromosome 3"/>
</dbReference>
<proteinExistence type="predicted"/>
<sequence>MPNQNSTVPAQGSDKTHTAIPSSLLTALSKQQDKLYILHLEKDLIKFIKNSVLGNIKQPEYIIQAQYLKNSYYRLLSHQLCQYYNLQHWNNTFNEIIVTPIPDFDYQQFIKAIESSDNNQGDFIKIASVAHKYKSENATTSATTNADAQEQLNKSAPIKKLMVRKIINKPPMSDPASGQTPGTPESEVSDLTKELDESKLISEDTGSSTPISESSENTTNNIESQRASKEALYMKLREEIFENNNEEEEEEEEEEEDDDDDDNEYGTIDPQENNNRGYKTHNNFNKGRNHGNYSGYKTTPYQQQQLQPHPPMYNTIPIPVPYQFNPNSQGPPIPGMVYSPYYQPMMYGYPPNYTGANNNNVVPTPKYDKETERRILNNPYIILPDDTKNGKSNNYSNKHTKHKKQFANTNT</sequence>
<name>B9WE88_CANDC</name>
<organism evidence="3 4">
    <name type="scientific">Candida dubliniensis (strain CD36 / ATCC MYA-646 / CBS 7987 / NCPF 3949 / NRRL Y-17841)</name>
    <name type="common">Yeast</name>
    <dbReference type="NCBI Taxonomy" id="573826"/>
    <lineage>
        <taxon>Eukaryota</taxon>
        <taxon>Fungi</taxon>
        <taxon>Dikarya</taxon>
        <taxon>Ascomycota</taxon>
        <taxon>Saccharomycotina</taxon>
        <taxon>Pichiomycetes</taxon>
        <taxon>Debaryomycetaceae</taxon>
        <taxon>Candida/Lodderomyces clade</taxon>
        <taxon>Candida</taxon>
    </lineage>
</organism>
<dbReference type="GO" id="GO:0003676">
    <property type="term" value="F:nucleic acid binding"/>
    <property type="evidence" value="ECO:0007669"/>
    <property type="project" value="InterPro"/>
</dbReference>
<evidence type="ECO:0000256" key="1">
    <source>
        <dbReference type="SAM" id="MobiDB-lite"/>
    </source>
</evidence>
<dbReference type="InterPro" id="IPR036867">
    <property type="entry name" value="R3H_dom_sf"/>
</dbReference>
<dbReference type="VEuPathDB" id="FungiDB:CD36_84960"/>
<feature type="region of interest" description="Disordered" evidence="1">
    <location>
        <begin position="169"/>
        <end position="227"/>
    </location>
</feature>
<dbReference type="HOGENOM" id="CLU_676137_0_0_1"/>
<feature type="region of interest" description="Disordered" evidence="1">
    <location>
        <begin position="382"/>
        <end position="411"/>
    </location>
</feature>
<feature type="compositionally biased region" description="Basic and acidic residues" evidence="1">
    <location>
        <begin position="190"/>
        <end position="202"/>
    </location>
</feature>
<feature type="compositionally biased region" description="Polar residues" evidence="1">
    <location>
        <begin position="204"/>
        <end position="225"/>
    </location>
</feature>
<accession>B9WE88</accession>
<feature type="compositionally biased region" description="Polar residues" evidence="1">
    <location>
        <begin position="270"/>
        <end position="294"/>
    </location>
</feature>
<dbReference type="RefSeq" id="XP_002419405.1">
    <property type="nucleotide sequence ID" value="XM_002419360.1"/>
</dbReference>
<feature type="compositionally biased region" description="Acidic residues" evidence="1">
    <location>
        <begin position="244"/>
        <end position="264"/>
    </location>
</feature>
<dbReference type="KEGG" id="cdu:CD36_84960"/>
<evidence type="ECO:0000313" key="3">
    <source>
        <dbReference type="EMBL" id="CAX42999.1"/>
    </source>
</evidence>
<dbReference type="Gene3D" id="3.30.1370.50">
    <property type="entry name" value="R3H-like domain"/>
    <property type="match status" value="1"/>
</dbReference>
<dbReference type="EMBL" id="FM992690">
    <property type="protein sequence ID" value="CAX42999.1"/>
    <property type="molecule type" value="Genomic_DNA"/>
</dbReference>
<dbReference type="SUPFAM" id="SSF82708">
    <property type="entry name" value="R3H domain"/>
    <property type="match status" value="1"/>
</dbReference>
<dbReference type="OrthoDB" id="278430at2759"/>
<evidence type="ECO:0000313" key="2">
    <source>
        <dbReference type="CGD" id="CAL0000171825"/>
    </source>
</evidence>
<dbReference type="AlphaFoldDB" id="B9WE88"/>
<dbReference type="eggNOG" id="KOG2953">
    <property type="taxonomic scope" value="Eukaryota"/>
</dbReference>